<evidence type="ECO:0000256" key="2">
    <source>
        <dbReference type="ARBA" id="ARBA00012925"/>
    </source>
</evidence>
<evidence type="ECO:0000256" key="6">
    <source>
        <dbReference type="ARBA" id="ARBA00048348"/>
    </source>
</evidence>
<feature type="domain" description="Alpha-carbonic anhydrase" evidence="7">
    <location>
        <begin position="1"/>
        <end position="105"/>
    </location>
</feature>
<evidence type="ECO:0000259" key="7">
    <source>
        <dbReference type="PROSITE" id="PS51144"/>
    </source>
</evidence>
<evidence type="ECO:0000256" key="4">
    <source>
        <dbReference type="ARBA" id="ARBA00022833"/>
    </source>
</evidence>
<dbReference type="InterPro" id="IPR001148">
    <property type="entry name" value="CA_dom"/>
</dbReference>
<evidence type="ECO:0000256" key="1">
    <source>
        <dbReference type="ARBA" id="ARBA00010718"/>
    </source>
</evidence>
<dbReference type="InterPro" id="IPR036398">
    <property type="entry name" value="CA_dom_sf"/>
</dbReference>
<dbReference type="SMART" id="SM01057">
    <property type="entry name" value="Carb_anhydrase"/>
    <property type="match status" value="1"/>
</dbReference>
<keyword evidence="4" id="KW-0862">Zinc</keyword>
<feature type="non-terminal residue" evidence="9">
    <location>
        <position position="1"/>
    </location>
</feature>
<dbReference type="PANTHER" id="PTHR18952">
    <property type="entry name" value="CARBONIC ANHYDRASE"/>
    <property type="match status" value="1"/>
</dbReference>
<comment type="catalytic activity">
    <reaction evidence="6">
        <text>hydrogencarbonate + H(+) = CO2 + H2O</text>
        <dbReference type="Rhea" id="RHEA:10748"/>
        <dbReference type="ChEBI" id="CHEBI:15377"/>
        <dbReference type="ChEBI" id="CHEBI:15378"/>
        <dbReference type="ChEBI" id="CHEBI:16526"/>
        <dbReference type="ChEBI" id="CHEBI:17544"/>
        <dbReference type="EC" id="4.2.1.1"/>
    </reaction>
</comment>
<sequence length="105" mass="11882">MHLVHYNNKYNPSDANKQPDGLAVLGVLFMISKEDNQNLSAIIDKLSSIQYRNSEVKLDKELKLKSLLPDTFPYFRYTGSLTTPPCSEVVTWTVFVDTVQISTAQ</sequence>
<keyword evidence="8" id="KW-1185">Reference proteome</keyword>
<comment type="similarity">
    <text evidence="1">Belongs to the alpha-carbonic anhydrase family.</text>
</comment>
<dbReference type="RefSeq" id="XP_013793051.1">
    <property type="nucleotide sequence ID" value="XM_013937597.1"/>
</dbReference>
<accession>A0ABM1C2G9</accession>
<gene>
    <name evidence="9" type="primary">LOC106476984</name>
</gene>
<reference evidence="9" key="1">
    <citation type="submission" date="2025-08" db="UniProtKB">
        <authorList>
            <consortium name="RefSeq"/>
        </authorList>
    </citation>
    <scope>IDENTIFICATION</scope>
    <source>
        <tissue evidence="9">Muscle</tissue>
    </source>
</reference>
<dbReference type="EC" id="4.2.1.1" evidence="2"/>
<feature type="non-terminal residue" evidence="9">
    <location>
        <position position="105"/>
    </location>
</feature>
<name>A0ABM1C2G9_LIMPO</name>
<dbReference type="InterPro" id="IPR023561">
    <property type="entry name" value="Carbonic_anhydrase_a-class"/>
</dbReference>
<evidence type="ECO:0000256" key="5">
    <source>
        <dbReference type="ARBA" id="ARBA00023239"/>
    </source>
</evidence>
<proteinExistence type="inferred from homology"/>
<keyword evidence="5" id="KW-0456">Lyase</keyword>
<dbReference type="SUPFAM" id="SSF51069">
    <property type="entry name" value="Carbonic anhydrase"/>
    <property type="match status" value="1"/>
</dbReference>
<organism evidence="8 9">
    <name type="scientific">Limulus polyphemus</name>
    <name type="common">Atlantic horseshoe crab</name>
    <dbReference type="NCBI Taxonomy" id="6850"/>
    <lineage>
        <taxon>Eukaryota</taxon>
        <taxon>Metazoa</taxon>
        <taxon>Ecdysozoa</taxon>
        <taxon>Arthropoda</taxon>
        <taxon>Chelicerata</taxon>
        <taxon>Merostomata</taxon>
        <taxon>Xiphosura</taxon>
        <taxon>Limulidae</taxon>
        <taxon>Limulus</taxon>
    </lineage>
</organism>
<evidence type="ECO:0000313" key="8">
    <source>
        <dbReference type="Proteomes" id="UP000694941"/>
    </source>
</evidence>
<dbReference type="PANTHER" id="PTHR18952:SF265">
    <property type="entry name" value="CARBONIC ANHYDRASE"/>
    <property type="match status" value="1"/>
</dbReference>
<dbReference type="CDD" id="cd00326">
    <property type="entry name" value="alpha_CA"/>
    <property type="match status" value="1"/>
</dbReference>
<protein>
    <recommendedName>
        <fullName evidence="2">carbonic anhydrase</fullName>
        <ecNumber evidence="2">4.2.1.1</ecNumber>
    </recommendedName>
</protein>
<evidence type="ECO:0000256" key="3">
    <source>
        <dbReference type="ARBA" id="ARBA00022723"/>
    </source>
</evidence>
<evidence type="ECO:0000313" key="9">
    <source>
        <dbReference type="RefSeq" id="XP_013793051.1"/>
    </source>
</evidence>
<keyword evidence="3" id="KW-0479">Metal-binding</keyword>
<dbReference type="PROSITE" id="PS51144">
    <property type="entry name" value="ALPHA_CA_2"/>
    <property type="match status" value="1"/>
</dbReference>
<dbReference type="Gene3D" id="3.10.200.10">
    <property type="entry name" value="Alpha carbonic anhydrase"/>
    <property type="match status" value="1"/>
</dbReference>
<dbReference type="Pfam" id="PF00194">
    <property type="entry name" value="Carb_anhydrase"/>
    <property type="match status" value="1"/>
</dbReference>
<dbReference type="GeneID" id="106476984"/>
<dbReference type="Proteomes" id="UP000694941">
    <property type="component" value="Unplaced"/>
</dbReference>